<evidence type="ECO:0000256" key="4">
    <source>
        <dbReference type="ARBA" id="ARBA00022840"/>
    </source>
</evidence>
<dbReference type="GO" id="GO:0004830">
    <property type="term" value="F:tryptophan-tRNA ligase activity"/>
    <property type="evidence" value="ECO:0007669"/>
    <property type="project" value="UniProtKB-UniRule"/>
</dbReference>
<feature type="short sequence motif" description="'KMSKS' region" evidence="8">
    <location>
        <begin position="222"/>
        <end position="226"/>
    </location>
</feature>
<dbReference type="InterPro" id="IPR001412">
    <property type="entry name" value="aa-tRNA-synth_I_CS"/>
</dbReference>
<dbReference type="PRINTS" id="PR01039">
    <property type="entry name" value="TRNASYNTHTRP"/>
</dbReference>
<comment type="similarity">
    <text evidence="1 8 9">Belongs to the class-I aminoacyl-tRNA synthetase family.</text>
</comment>
<evidence type="ECO:0000256" key="1">
    <source>
        <dbReference type="ARBA" id="ARBA00005594"/>
    </source>
</evidence>
<dbReference type="EMBL" id="CP007711">
    <property type="protein sequence ID" value="AIV03762.1"/>
    <property type="molecule type" value="Genomic_DNA"/>
</dbReference>
<keyword evidence="6 8" id="KW-0030">Aminoacyl-tRNA synthetase</keyword>
<comment type="subunit">
    <text evidence="8">Homodimer.</text>
</comment>
<dbReference type="STRING" id="1318617.MGM1_3900"/>
<evidence type="ECO:0000256" key="9">
    <source>
        <dbReference type="RuleBase" id="RU363036"/>
    </source>
</evidence>
<keyword evidence="8" id="KW-0963">Cytoplasm</keyword>
<gene>
    <name evidence="8 10" type="primary">trpS</name>
    <name evidence="10" type="ORF">MGM1_3900</name>
</gene>
<dbReference type="AlphaFoldDB" id="A0A097ST62"/>
<protein>
    <recommendedName>
        <fullName evidence="8">Tryptophan--tRNA ligase</fullName>
        <ecNumber evidence="8">6.1.1.2</ecNumber>
    </recommendedName>
    <alternativeName>
        <fullName evidence="8">Tryptophanyl-tRNA synthetase</fullName>
        <shortName evidence="8">TrpRS</shortName>
    </alternativeName>
</protein>
<dbReference type="Gene3D" id="3.40.50.620">
    <property type="entry name" value="HUPs"/>
    <property type="match status" value="1"/>
</dbReference>
<dbReference type="HOGENOM" id="CLU_029244_1_1_14"/>
<dbReference type="NCBIfam" id="TIGR00233">
    <property type="entry name" value="trpS"/>
    <property type="match status" value="1"/>
</dbReference>
<evidence type="ECO:0000256" key="5">
    <source>
        <dbReference type="ARBA" id="ARBA00022917"/>
    </source>
</evidence>
<dbReference type="GO" id="GO:0005829">
    <property type="term" value="C:cytosol"/>
    <property type="evidence" value="ECO:0007669"/>
    <property type="project" value="TreeGrafter"/>
</dbReference>
<dbReference type="PANTHER" id="PTHR43766">
    <property type="entry name" value="TRYPTOPHAN--TRNA LIGASE, MITOCHONDRIAL"/>
    <property type="match status" value="1"/>
</dbReference>
<feature type="binding site" evidence="8">
    <location>
        <begin position="32"/>
        <end position="34"/>
    </location>
    <ligand>
        <name>ATP</name>
        <dbReference type="ChEBI" id="CHEBI:30616"/>
    </ligand>
</feature>
<evidence type="ECO:0000313" key="10">
    <source>
        <dbReference type="EMBL" id="AIV03762.1"/>
    </source>
</evidence>
<feature type="binding site" evidence="8">
    <location>
        <begin position="40"/>
        <end position="41"/>
    </location>
    <ligand>
        <name>ATP</name>
        <dbReference type="ChEBI" id="CHEBI:30616"/>
    </ligand>
</feature>
<dbReference type="PANTHER" id="PTHR43766:SF1">
    <property type="entry name" value="TRYPTOPHAN--TRNA LIGASE, MITOCHONDRIAL"/>
    <property type="match status" value="1"/>
</dbReference>
<dbReference type="GO" id="GO:0006436">
    <property type="term" value="P:tryptophanyl-tRNA aminoacylation"/>
    <property type="evidence" value="ECO:0007669"/>
    <property type="project" value="UniProtKB-UniRule"/>
</dbReference>
<accession>A0A097ST62</accession>
<dbReference type="CDD" id="cd00806">
    <property type="entry name" value="TrpRS_core"/>
    <property type="match status" value="1"/>
</dbReference>
<comment type="function">
    <text evidence="8">Catalyzes the attachment of tryptophan to tRNA(Trp).</text>
</comment>
<dbReference type="PROSITE" id="PS00178">
    <property type="entry name" value="AA_TRNA_LIGASE_I"/>
    <property type="match status" value="1"/>
</dbReference>
<dbReference type="HAMAP" id="MF_00140_B">
    <property type="entry name" value="Trp_tRNA_synth_B"/>
    <property type="match status" value="1"/>
</dbReference>
<evidence type="ECO:0000256" key="3">
    <source>
        <dbReference type="ARBA" id="ARBA00022741"/>
    </source>
</evidence>
<dbReference type="Gene3D" id="1.10.240.10">
    <property type="entry name" value="Tyrosyl-Transfer RNA Synthetase"/>
    <property type="match status" value="1"/>
</dbReference>
<proteinExistence type="inferred from homology"/>
<evidence type="ECO:0000256" key="2">
    <source>
        <dbReference type="ARBA" id="ARBA00022598"/>
    </source>
</evidence>
<dbReference type="Pfam" id="PF00579">
    <property type="entry name" value="tRNA-synt_1b"/>
    <property type="match status" value="1"/>
</dbReference>
<comment type="subcellular location">
    <subcellularLocation>
        <location evidence="8">Cytoplasm</location>
    </subcellularLocation>
</comment>
<dbReference type="GO" id="GO:0005524">
    <property type="term" value="F:ATP binding"/>
    <property type="evidence" value="ECO:0007669"/>
    <property type="project" value="UniProtKB-UniRule"/>
</dbReference>
<dbReference type="KEGG" id="mgj:MGM1_3900"/>
<comment type="catalytic activity">
    <reaction evidence="7 8">
        <text>tRNA(Trp) + L-tryptophan + ATP = L-tryptophyl-tRNA(Trp) + AMP + diphosphate + H(+)</text>
        <dbReference type="Rhea" id="RHEA:24080"/>
        <dbReference type="Rhea" id="RHEA-COMP:9671"/>
        <dbReference type="Rhea" id="RHEA-COMP:9705"/>
        <dbReference type="ChEBI" id="CHEBI:15378"/>
        <dbReference type="ChEBI" id="CHEBI:30616"/>
        <dbReference type="ChEBI" id="CHEBI:33019"/>
        <dbReference type="ChEBI" id="CHEBI:57912"/>
        <dbReference type="ChEBI" id="CHEBI:78442"/>
        <dbReference type="ChEBI" id="CHEBI:78535"/>
        <dbReference type="ChEBI" id="CHEBI:456215"/>
        <dbReference type="EC" id="6.1.1.2"/>
    </reaction>
</comment>
<dbReference type="FunFam" id="1.10.240.10:FF:000002">
    <property type="entry name" value="Tryptophan--tRNA ligase"/>
    <property type="match status" value="1"/>
</dbReference>
<dbReference type="InterPro" id="IPR050203">
    <property type="entry name" value="Trp-tRNA_synthetase"/>
</dbReference>
<name>A0A097ST62_9BACT</name>
<reference evidence="10 11" key="1">
    <citation type="journal article" date="2014" name="PLoS ONE">
        <title>An emerging Mycoplasma associated with trichomoniasis, vaginal infection and disease.</title>
        <authorList>
            <consortium name="Vaginal Microbiome Consortium"/>
            <person name="Fettweis J.M."/>
            <person name="Serrano M.G."/>
            <person name="Huang B."/>
            <person name="Brooks J.P."/>
            <person name="Glascock A.L."/>
            <person name="Sheth N.U."/>
            <person name="Strauss J.F.III."/>
            <person name="Jefferson K.K."/>
            <person name="Buck G.A."/>
        </authorList>
    </citation>
    <scope>NUCLEOTIDE SEQUENCE [LARGE SCALE GENOMIC DNA]</scope>
    <source>
        <strain evidence="10 11">VCU_M1</strain>
    </source>
</reference>
<keyword evidence="3 8" id="KW-0547">Nucleotide-binding</keyword>
<keyword evidence="5 8" id="KW-0648">Protein biosynthesis</keyword>
<feature type="binding site" evidence="8">
    <location>
        <begin position="174"/>
        <end position="176"/>
    </location>
    <ligand>
        <name>ATP</name>
        <dbReference type="ChEBI" id="CHEBI:30616"/>
    </ligand>
</feature>
<sequence>MILRIYINILDIYNILHYLTYFTMKKLLSAIQPSNQLTLGNYFGAIKQYVALQHQYESYIFIADLHAITNPKVDYSTLKQNKINAVCLYTACGIDLKLNHVFYQSDVPSHTELAHILMCHTYMGELSRMTQYKDKMQKFTNANGTETIPAGLFTYPVLMASDILLYDAEVVPVGSDQKQHLELTKTLALRFNKKYGNTFVVPNPLIAKFGSKIMDLANPEIKMSKSNTNEKGTIFLLEDIEITRKKIMSAKTDSLNKVKFDQLNQPGVSNLMTIYHLLTQISMEEIESKYANQNYGVFKKDLADLVCNHLGNIQAKYHECLKEYETKIKPILIANTKIVNEITNKKLQEIYKKIGMK</sequence>
<keyword evidence="11" id="KW-1185">Reference proteome</keyword>
<evidence type="ECO:0000313" key="11">
    <source>
        <dbReference type="Proteomes" id="UP000030066"/>
    </source>
</evidence>
<dbReference type="InterPro" id="IPR002305">
    <property type="entry name" value="aa-tRNA-synth_Ic"/>
</dbReference>
<keyword evidence="4 8" id="KW-0067">ATP-binding</keyword>
<dbReference type="EC" id="6.1.1.2" evidence="8"/>
<dbReference type="SUPFAM" id="SSF52374">
    <property type="entry name" value="Nucleotidylyl transferase"/>
    <property type="match status" value="1"/>
</dbReference>
<dbReference type="InterPro" id="IPR014729">
    <property type="entry name" value="Rossmann-like_a/b/a_fold"/>
</dbReference>
<keyword evidence="2 8" id="KW-0436">Ligase</keyword>
<dbReference type="InterPro" id="IPR002306">
    <property type="entry name" value="Trp-tRNA-ligase"/>
</dbReference>
<evidence type="ECO:0000256" key="8">
    <source>
        <dbReference type="HAMAP-Rule" id="MF_00140"/>
    </source>
</evidence>
<evidence type="ECO:0000256" key="7">
    <source>
        <dbReference type="ARBA" id="ARBA00049929"/>
    </source>
</evidence>
<organism evidence="10 11">
    <name type="scientific">Candidatus Malacoplasma girerdii</name>
    <dbReference type="NCBI Taxonomy" id="1318617"/>
    <lineage>
        <taxon>Bacteria</taxon>
        <taxon>Bacillati</taxon>
        <taxon>Mycoplasmatota</taxon>
        <taxon>Mycoplasmoidales</taxon>
        <taxon>Mycoplasmoidaceae</taxon>
        <taxon>Malacoplasma</taxon>
    </lineage>
</organism>
<feature type="binding site" evidence="8">
    <location>
        <position position="162"/>
    </location>
    <ligand>
        <name>L-tryptophan</name>
        <dbReference type="ChEBI" id="CHEBI:57912"/>
    </ligand>
</feature>
<feature type="short sequence motif" description="'HIGH' region" evidence="8">
    <location>
        <begin position="33"/>
        <end position="41"/>
    </location>
</feature>
<evidence type="ECO:0000256" key="6">
    <source>
        <dbReference type="ARBA" id="ARBA00023146"/>
    </source>
</evidence>
<feature type="binding site" evidence="8">
    <location>
        <position position="213"/>
    </location>
    <ligand>
        <name>ATP</name>
        <dbReference type="ChEBI" id="CHEBI:30616"/>
    </ligand>
</feature>
<dbReference type="InterPro" id="IPR024109">
    <property type="entry name" value="Trp-tRNA-ligase_bac-type"/>
</dbReference>
<dbReference type="Proteomes" id="UP000030066">
    <property type="component" value="Chromosome"/>
</dbReference>
<dbReference type="eggNOG" id="COG0180">
    <property type="taxonomic scope" value="Bacteria"/>
</dbReference>
<feature type="binding site" evidence="8">
    <location>
        <begin position="222"/>
        <end position="226"/>
    </location>
    <ligand>
        <name>ATP</name>
        <dbReference type="ChEBI" id="CHEBI:30616"/>
    </ligand>
</feature>